<dbReference type="GO" id="GO:0009788">
    <property type="term" value="P:negative regulation of abscisic acid-activated signaling pathway"/>
    <property type="evidence" value="ECO:0007669"/>
    <property type="project" value="InterPro"/>
</dbReference>
<dbReference type="InterPro" id="IPR044246">
    <property type="entry name" value="ZFP3-like"/>
</dbReference>
<dbReference type="PROSITE" id="PS00028">
    <property type="entry name" value="ZINC_FINGER_C2H2_1"/>
    <property type="match status" value="1"/>
</dbReference>
<comment type="subcellular location">
    <subcellularLocation>
        <location evidence="1">Nucleus</location>
    </subcellularLocation>
</comment>
<evidence type="ECO:0000256" key="6">
    <source>
        <dbReference type="PROSITE-ProRule" id="PRU00042"/>
    </source>
</evidence>
<reference evidence="9" key="1">
    <citation type="submission" date="2022-04" db="EMBL/GenBank/DDBJ databases">
        <title>A functionally conserved STORR gene fusion in Papaver species that diverged 16.8 million years ago.</title>
        <authorList>
            <person name="Catania T."/>
        </authorList>
    </citation>
    <scope>NUCLEOTIDE SEQUENCE</scope>
    <source>
        <strain evidence="9">S-188037</strain>
    </source>
</reference>
<comment type="caution">
    <text evidence="9">The sequence shown here is derived from an EMBL/GenBank/DDBJ whole genome shotgun (WGS) entry which is preliminary data.</text>
</comment>
<keyword evidence="2" id="KW-0479">Metal-binding</keyword>
<name>A0AAD4XF25_9MAGN</name>
<accession>A0AAD4XF25</accession>
<gene>
    <name evidence="9" type="ORF">MKW98_014834</name>
</gene>
<sequence>MSNQDHMNLGLLLEQQQQQHEQQYYSSSSSINHHYGGVDNNNQPRVFSCNYCQRKFYSSQALGGHQNAHKLERSLAKRSRQLASMLRPHGGGSSTSNSHGGQMHNHQSSSMSGFEYQHQNSRFGEEHHEILGYGRSDNHDIIGYGSLNGHNHQGDGSWPNSYRSSRENIHQYQEDFNQLDLSLKL</sequence>
<evidence type="ECO:0000259" key="8">
    <source>
        <dbReference type="PROSITE" id="PS50157"/>
    </source>
</evidence>
<keyword evidence="5" id="KW-0539">Nucleus</keyword>
<dbReference type="PROSITE" id="PS50157">
    <property type="entry name" value="ZINC_FINGER_C2H2_2"/>
    <property type="match status" value="1"/>
</dbReference>
<evidence type="ECO:0000313" key="10">
    <source>
        <dbReference type="Proteomes" id="UP001202328"/>
    </source>
</evidence>
<dbReference type="InterPro" id="IPR013087">
    <property type="entry name" value="Znf_C2H2_type"/>
</dbReference>
<proteinExistence type="predicted"/>
<dbReference type="AlphaFoldDB" id="A0AAD4XF25"/>
<evidence type="ECO:0000256" key="2">
    <source>
        <dbReference type="ARBA" id="ARBA00022723"/>
    </source>
</evidence>
<dbReference type="SUPFAM" id="SSF57667">
    <property type="entry name" value="beta-beta-alpha zinc fingers"/>
    <property type="match status" value="1"/>
</dbReference>
<protein>
    <recommendedName>
        <fullName evidence="8">C2H2-type domain-containing protein</fullName>
    </recommendedName>
</protein>
<dbReference type="EMBL" id="JAJJMB010011095">
    <property type="protein sequence ID" value="KAI3904654.1"/>
    <property type="molecule type" value="Genomic_DNA"/>
</dbReference>
<feature type="domain" description="C2H2-type" evidence="8">
    <location>
        <begin position="47"/>
        <end position="74"/>
    </location>
</feature>
<evidence type="ECO:0000256" key="4">
    <source>
        <dbReference type="ARBA" id="ARBA00022833"/>
    </source>
</evidence>
<feature type="region of interest" description="Disordered" evidence="7">
    <location>
        <begin position="85"/>
        <end position="117"/>
    </location>
</feature>
<dbReference type="PANTHER" id="PTHR47287">
    <property type="entry name" value="C2H2 AND C2HC ZINC FINGERS SUPERFAMILY PROTEIN"/>
    <property type="match status" value="1"/>
</dbReference>
<dbReference type="InterPro" id="IPR036236">
    <property type="entry name" value="Znf_C2H2_sf"/>
</dbReference>
<dbReference type="FunFam" id="3.30.160.60:FF:001366">
    <property type="entry name" value="Zinc finger protein 2"/>
    <property type="match status" value="1"/>
</dbReference>
<keyword evidence="3 6" id="KW-0863">Zinc-finger</keyword>
<keyword evidence="10" id="KW-1185">Reference proteome</keyword>
<evidence type="ECO:0000313" key="9">
    <source>
        <dbReference type="EMBL" id="KAI3904654.1"/>
    </source>
</evidence>
<dbReference type="Proteomes" id="UP001202328">
    <property type="component" value="Unassembled WGS sequence"/>
</dbReference>
<dbReference type="Gene3D" id="3.30.160.60">
    <property type="entry name" value="Classic Zinc Finger"/>
    <property type="match status" value="1"/>
</dbReference>
<feature type="compositionally biased region" description="Polar residues" evidence="7">
    <location>
        <begin position="104"/>
        <end position="117"/>
    </location>
</feature>
<evidence type="ECO:0000256" key="3">
    <source>
        <dbReference type="ARBA" id="ARBA00022771"/>
    </source>
</evidence>
<evidence type="ECO:0000256" key="1">
    <source>
        <dbReference type="ARBA" id="ARBA00004123"/>
    </source>
</evidence>
<organism evidence="9 10">
    <name type="scientific">Papaver atlanticum</name>
    <dbReference type="NCBI Taxonomy" id="357466"/>
    <lineage>
        <taxon>Eukaryota</taxon>
        <taxon>Viridiplantae</taxon>
        <taxon>Streptophyta</taxon>
        <taxon>Embryophyta</taxon>
        <taxon>Tracheophyta</taxon>
        <taxon>Spermatophyta</taxon>
        <taxon>Magnoliopsida</taxon>
        <taxon>Ranunculales</taxon>
        <taxon>Papaveraceae</taxon>
        <taxon>Papaveroideae</taxon>
        <taxon>Papaver</taxon>
    </lineage>
</organism>
<dbReference type="GO" id="GO:0008270">
    <property type="term" value="F:zinc ion binding"/>
    <property type="evidence" value="ECO:0007669"/>
    <property type="project" value="UniProtKB-KW"/>
</dbReference>
<dbReference type="GO" id="GO:0005634">
    <property type="term" value="C:nucleus"/>
    <property type="evidence" value="ECO:0007669"/>
    <property type="project" value="UniProtKB-SubCell"/>
</dbReference>
<dbReference type="PANTHER" id="PTHR47287:SF15">
    <property type="entry name" value="ZINC FINGER PROTEIN 3-LIKE"/>
    <property type="match status" value="1"/>
</dbReference>
<keyword evidence="4" id="KW-0862">Zinc</keyword>
<evidence type="ECO:0000256" key="5">
    <source>
        <dbReference type="ARBA" id="ARBA00023242"/>
    </source>
</evidence>
<evidence type="ECO:0000256" key="7">
    <source>
        <dbReference type="SAM" id="MobiDB-lite"/>
    </source>
</evidence>